<accession>A0AAV1ULA2</accession>
<gene>
    <name evidence="2" type="ORF">PM001_LOCUS20446</name>
</gene>
<comment type="caution">
    <text evidence="2">The sequence shown here is derived from an EMBL/GenBank/DDBJ whole genome shotgun (WGS) entry which is preliminary data.</text>
</comment>
<organism evidence="2 3">
    <name type="scientific">Peronospora matthiolae</name>
    <dbReference type="NCBI Taxonomy" id="2874970"/>
    <lineage>
        <taxon>Eukaryota</taxon>
        <taxon>Sar</taxon>
        <taxon>Stramenopiles</taxon>
        <taxon>Oomycota</taxon>
        <taxon>Peronosporomycetes</taxon>
        <taxon>Peronosporales</taxon>
        <taxon>Peronosporaceae</taxon>
        <taxon>Peronospora</taxon>
    </lineage>
</organism>
<evidence type="ECO:0000256" key="1">
    <source>
        <dbReference type="SAM" id="MobiDB-lite"/>
    </source>
</evidence>
<dbReference type="EMBL" id="CAKLBY020000221">
    <property type="protein sequence ID" value="CAK7935296.1"/>
    <property type="molecule type" value="Genomic_DNA"/>
</dbReference>
<dbReference type="AlphaFoldDB" id="A0AAV1ULA2"/>
<feature type="region of interest" description="Disordered" evidence="1">
    <location>
        <begin position="18"/>
        <end position="60"/>
    </location>
</feature>
<evidence type="ECO:0000313" key="2">
    <source>
        <dbReference type="EMBL" id="CAK7935296.1"/>
    </source>
</evidence>
<protein>
    <recommendedName>
        <fullName evidence="4">Reverse transcriptase Ty1/copia-type domain-containing protein</fullName>
    </recommendedName>
</protein>
<evidence type="ECO:0008006" key="4">
    <source>
        <dbReference type="Google" id="ProtNLM"/>
    </source>
</evidence>
<feature type="compositionally biased region" description="Polar residues" evidence="1">
    <location>
        <begin position="37"/>
        <end position="46"/>
    </location>
</feature>
<dbReference type="Proteomes" id="UP001162060">
    <property type="component" value="Unassembled WGS sequence"/>
</dbReference>
<name>A0AAV1ULA2_9STRA</name>
<proteinExistence type="predicted"/>
<reference evidence="2" key="1">
    <citation type="submission" date="2024-01" db="EMBL/GenBank/DDBJ databases">
        <authorList>
            <person name="Webb A."/>
        </authorList>
    </citation>
    <scope>NUCLEOTIDE SEQUENCE</scope>
    <source>
        <strain evidence="2">Pm1</strain>
    </source>
</reference>
<evidence type="ECO:0000313" key="3">
    <source>
        <dbReference type="Proteomes" id="UP001162060"/>
    </source>
</evidence>
<sequence length="161" mass="18614">MQHVKNIETLSEAQNRQLQLVLDDDDRADSDKGTETPARQSSSVTASKRPKKKKQWTRQPHVTICAAKKAAASQQEVAVSADVVNHVFERDPRNYGEAMKSKKRDEWQKAMREEQDALKRNEVWCLTLRSSNSNVLHSKWVFKTKTTADKDLKRHKARFLR</sequence>